<accession>A0A978VP11</accession>
<dbReference type="PANTHER" id="PTHR33103">
    <property type="entry name" value="OS01G0153900 PROTEIN"/>
    <property type="match status" value="1"/>
</dbReference>
<dbReference type="EMBL" id="JAEACU010000003">
    <property type="protein sequence ID" value="KAH7537286.1"/>
    <property type="molecule type" value="Genomic_DNA"/>
</dbReference>
<protein>
    <submittedName>
        <fullName evidence="2">Uncharacterized protein</fullName>
    </submittedName>
</protein>
<feature type="region of interest" description="Disordered" evidence="1">
    <location>
        <begin position="1"/>
        <end position="30"/>
    </location>
</feature>
<evidence type="ECO:0000313" key="2">
    <source>
        <dbReference type="EMBL" id="KAH7537286.1"/>
    </source>
</evidence>
<dbReference type="InterPro" id="IPR007750">
    <property type="entry name" value="DUF674"/>
</dbReference>
<proteinExistence type="predicted"/>
<evidence type="ECO:0000256" key="1">
    <source>
        <dbReference type="SAM" id="MobiDB-lite"/>
    </source>
</evidence>
<dbReference type="Proteomes" id="UP000813462">
    <property type="component" value="Unassembled WGS sequence"/>
</dbReference>
<dbReference type="PANTHER" id="PTHR33103:SF19">
    <property type="entry name" value="OS09G0544700 PROTEIN"/>
    <property type="match status" value="1"/>
</dbReference>
<organism evidence="2 3">
    <name type="scientific">Ziziphus jujuba var. spinosa</name>
    <dbReference type="NCBI Taxonomy" id="714518"/>
    <lineage>
        <taxon>Eukaryota</taxon>
        <taxon>Viridiplantae</taxon>
        <taxon>Streptophyta</taxon>
        <taxon>Embryophyta</taxon>
        <taxon>Tracheophyta</taxon>
        <taxon>Spermatophyta</taxon>
        <taxon>Magnoliopsida</taxon>
        <taxon>eudicotyledons</taxon>
        <taxon>Gunneridae</taxon>
        <taxon>Pentapetalae</taxon>
        <taxon>rosids</taxon>
        <taxon>fabids</taxon>
        <taxon>Rosales</taxon>
        <taxon>Rhamnaceae</taxon>
        <taxon>Paliureae</taxon>
        <taxon>Ziziphus</taxon>
    </lineage>
</organism>
<evidence type="ECO:0000313" key="3">
    <source>
        <dbReference type="Proteomes" id="UP000813462"/>
    </source>
</evidence>
<reference evidence="2" key="1">
    <citation type="journal article" date="2021" name="Front. Plant Sci.">
        <title>Chromosome-Scale Genome Assembly for Chinese Sour Jujube and Insights Into Its Genome Evolution and Domestication Signature.</title>
        <authorList>
            <person name="Shen L.-Y."/>
            <person name="Luo H."/>
            <person name="Wang X.-L."/>
            <person name="Wang X.-M."/>
            <person name="Qiu X.-J."/>
            <person name="Liu H."/>
            <person name="Zhou S.-S."/>
            <person name="Jia K.-H."/>
            <person name="Nie S."/>
            <person name="Bao Y.-T."/>
            <person name="Zhang R.-G."/>
            <person name="Yun Q.-Z."/>
            <person name="Chai Y.-H."/>
            <person name="Lu J.-Y."/>
            <person name="Li Y."/>
            <person name="Zhao S.-W."/>
            <person name="Mao J.-F."/>
            <person name="Jia S.-G."/>
            <person name="Mao Y.-M."/>
        </authorList>
    </citation>
    <scope>NUCLEOTIDE SEQUENCE</scope>
    <source>
        <strain evidence="2">AT0</strain>
        <tissue evidence="2">Leaf</tissue>
    </source>
</reference>
<name>A0A978VP11_ZIZJJ</name>
<sequence>MANSFKPPLIFPNSPLSKSKASTRTKSNKRRKRYICPRIRNANYGIYPGFHNYVTDDPRAQCPQCHSKITAKLNFVATDKGGLSSSSASGEDDDSKGKGYVKDQINYIVMDDLQVKPLSLVSTLLMLTTFNVKDTSTLEEKIVSIGIDEGLQLLKASMETEIVLTDVLLNKV</sequence>
<feature type="compositionally biased region" description="Basic residues" evidence="1">
    <location>
        <begin position="21"/>
        <end position="30"/>
    </location>
</feature>
<comment type="caution">
    <text evidence="2">The sequence shown here is derived from an EMBL/GenBank/DDBJ whole genome shotgun (WGS) entry which is preliminary data.</text>
</comment>
<gene>
    <name evidence="2" type="ORF">FEM48_Zijuj03G0076600</name>
</gene>
<dbReference type="AlphaFoldDB" id="A0A978VP11"/>
<dbReference type="Pfam" id="PF05056">
    <property type="entry name" value="DUF674"/>
    <property type="match status" value="1"/>
</dbReference>